<organism evidence="4 5">
    <name type="scientific">Gimibacter soli</name>
    <dbReference type="NCBI Taxonomy" id="3024400"/>
    <lineage>
        <taxon>Bacteria</taxon>
        <taxon>Pseudomonadati</taxon>
        <taxon>Pseudomonadota</taxon>
        <taxon>Alphaproteobacteria</taxon>
        <taxon>Kordiimonadales</taxon>
        <taxon>Temperatibacteraceae</taxon>
        <taxon>Gimibacter</taxon>
    </lineage>
</organism>
<dbReference type="InterPro" id="IPR005053">
    <property type="entry name" value="MobA_MobL"/>
</dbReference>
<comment type="similarity">
    <text evidence="1">Belongs to the MobA/MobL family.</text>
</comment>
<keyword evidence="5" id="KW-1185">Reference proteome</keyword>
<evidence type="ECO:0000313" key="5">
    <source>
        <dbReference type="Proteomes" id="UP001217500"/>
    </source>
</evidence>
<evidence type="ECO:0000256" key="2">
    <source>
        <dbReference type="ARBA" id="ARBA00022971"/>
    </source>
</evidence>
<keyword evidence="2" id="KW-0184">Conjugation</keyword>
<protein>
    <submittedName>
        <fullName evidence="4">MobA/MobL family protein</fullName>
    </submittedName>
</protein>
<evidence type="ECO:0000259" key="3">
    <source>
        <dbReference type="Pfam" id="PF03389"/>
    </source>
</evidence>
<dbReference type="AlphaFoldDB" id="A0AAE9XQS5"/>
<dbReference type="Proteomes" id="UP001217500">
    <property type="component" value="Chromosome"/>
</dbReference>
<evidence type="ECO:0000256" key="1">
    <source>
        <dbReference type="ARBA" id="ARBA00010873"/>
    </source>
</evidence>
<dbReference type="EMBL" id="CP116805">
    <property type="protein sequence ID" value="WCL55583.1"/>
    <property type="molecule type" value="Genomic_DNA"/>
</dbReference>
<gene>
    <name evidence="4" type="ORF">PH603_07385</name>
</gene>
<name>A0AAE9XQS5_9PROT</name>
<accession>A0AAE9XQS5</accession>
<sequence>MSFDEFLANLSLGRDDFERVKMGRLTHDEEREALALVRSTELERQLRHLLEGTGGRQVVPFRFGPKRLSVNDRQPFHFHYQSHSRARQEGLPLSRLLYRPLGTEWPKGTRRHERIRDKQSGRTLVSLPIRAMPPKDWSPVPRTQAVFLRKGIAPGTNAWFATEYLIRAEAVETDKHGALIYASRDALKPELWQAIEDIERRGDGRLQTRIIAELPYESEIGPWGRREIARKFAVWFEELGLPHVIVVHRPDDHGDQRNYHLHVVFHDRSISIVDGDLWWENRKDPRFYAGKKSNGPVVELRRLYADLCNEQFAWAGLPRRFDPASYKELGIEAHPAKHLGKDASALERSGQRTASGDQNFHIALERSYNLARDAYVGRRSKIHKALEDAQKIKDRLVAAHRRVLSIFAEEGAGWRLARREPPKTKRHARARPVEASLAQAIEAIETSIKSIEWAMPIPGWSVFADWRLSLLRDVWPVFLEQGRLAELANVMREHFSKRYEAAHSVERRHLDAVGANADKLLWEAEGQVHLAEAAEAWLRMDSGEKVELSPSGPASQYLRDWQPKRSRFLGW</sequence>
<dbReference type="Gene3D" id="3.30.930.30">
    <property type="match status" value="1"/>
</dbReference>
<dbReference type="RefSeq" id="WP_289505416.1">
    <property type="nucleotide sequence ID" value="NZ_CP116805.1"/>
</dbReference>
<evidence type="ECO:0000313" key="4">
    <source>
        <dbReference type="EMBL" id="WCL55583.1"/>
    </source>
</evidence>
<dbReference type="KEGG" id="gso:PH603_07385"/>
<dbReference type="Pfam" id="PF03389">
    <property type="entry name" value="MobA_MobL"/>
    <property type="match status" value="1"/>
</dbReference>
<feature type="domain" description="MobA/MobL protein" evidence="3">
    <location>
        <begin position="189"/>
        <end position="348"/>
    </location>
</feature>
<proteinExistence type="inferred from homology"/>
<reference evidence="4" key="1">
    <citation type="submission" date="2023-01" db="EMBL/GenBank/DDBJ databases">
        <title>The genome sequence of Kordiimonadaceae bacterium 6D33.</title>
        <authorList>
            <person name="Liu Y."/>
        </authorList>
    </citation>
    <scope>NUCLEOTIDE SEQUENCE</scope>
    <source>
        <strain evidence="4">6D33</strain>
    </source>
</reference>